<feature type="chain" id="PRO_5036476796" description="Lipoprotein" evidence="1">
    <location>
        <begin position="21"/>
        <end position="125"/>
    </location>
</feature>
<name>A0A8X8GNE3_ACIGI</name>
<comment type="caution">
    <text evidence="2">The sequence shown here is derived from an EMBL/GenBank/DDBJ whole genome shotgun (WGS) entry which is preliminary data.</text>
</comment>
<dbReference type="EMBL" id="JAHWXT010000013">
    <property type="protein sequence ID" value="MCF0267067.1"/>
    <property type="molecule type" value="Genomic_DNA"/>
</dbReference>
<dbReference type="Proteomes" id="UP000887320">
    <property type="component" value="Unassembled WGS sequence"/>
</dbReference>
<accession>A0A8X8GNE3</accession>
<sequence length="125" mass="14836">MFKKMIITVLLLSSSSFSLAMSCFELNLQTYKKEQEIQPRWELLGKSKHRIYFYSAPKNICKMNDTFVLQNDNVTAYSIYKDRKKQHWVYVIFNDPNQNIEDDLVEGWVKLKDFKLIESTPSVNQ</sequence>
<proteinExistence type="predicted"/>
<evidence type="ECO:0000313" key="2">
    <source>
        <dbReference type="EMBL" id="MCF0267067.1"/>
    </source>
</evidence>
<organism evidence="2 3">
    <name type="scientific">Acinetobacter guillouiae</name>
    <name type="common">Acinetobacter genomosp. 11</name>
    <dbReference type="NCBI Taxonomy" id="106649"/>
    <lineage>
        <taxon>Bacteria</taxon>
        <taxon>Pseudomonadati</taxon>
        <taxon>Pseudomonadota</taxon>
        <taxon>Gammaproteobacteria</taxon>
        <taxon>Moraxellales</taxon>
        <taxon>Moraxellaceae</taxon>
        <taxon>Acinetobacter</taxon>
    </lineage>
</organism>
<evidence type="ECO:0000313" key="3">
    <source>
        <dbReference type="Proteomes" id="UP000887320"/>
    </source>
</evidence>
<dbReference type="RefSeq" id="WP_004818156.1">
    <property type="nucleotide sequence ID" value="NZ_JAGIPP010000012.1"/>
</dbReference>
<reference evidence="2" key="1">
    <citation type="submission" date="2021-07" db="EMBL/GenBank/DDBJ databases">
        <authorList>
            <person name="Fernandez M."/>
            <person name="Pereira P."/>
            <person name="Torres Tejerizo G.A."/>
            <person name="Gonzalez P."/>
            <person name="Agostini E."/>
        </authorList>
    </citation>
    <scope>NUCLEOTIDE SEQUENCE</scope>
    <source>
        <strain evidence="2">SFC 500-1A</strain>
    </source>
</reference>
<dbReference type="PROSITE" id="PS51257">
    <property type="entry name" value="PROKAR_LIPOPROTEIN"/>
    <property type="match status" value="1"/>
</dbReference>
<gene>
    <name evidence="2" type="ORF">KW868_21710</name>
</gene>
<feature type="signal peptide" evidence="1">
    <location>
        <begin position="1"/>
        <end position="20"/>
    </location>
</feature>
<keyword evidence="1" id="KW-0732">Signal</keyword>
<protein>
    <recommendedName>
        <fullName evidence="4">Lipoprotein</fullName>
    </recommendedName>
</protein>
<evidence type="ECO:0000256" key="1">
    <source>
        <dbReference type="SAM" id="SignalP"/>
    </source>
</evidence>
<evidence type="ECO:0008006" key="4">
    <source>
        <dbReference type="Google" id="ProtNLM"/>
    </source>
</evidence>
<dbReference type="AlphaFoldDB" id="A0A8X8GNE3"/>